<keyword evidence="6" id="KW-1185">Reference proteome</keyword>
<name>A0A1Y1IA77_KLENI</name>
<feature type="compositionally biased region" description="Basic and acidic residues" evidence="2">
    <location>
        <begin position="364"/>
        <end position="380"/>
    </location>
</feature>
<evidence type="ECO:0000313" key="6">
    <source>
        <dbReference type="Proteomes" id="UP000054558"/>
    </source>
</evidence>
<dbReference type="STRING" id="105231.A0A1Y1IA77"/>
<protein>
    <recommendedName>
        <fullName evidence="7">SUZ domain-containing protein</fullName>
    </recommendedName>
</protein>
<dbReference type="InterPro" id="IPR001374">
    <property type="entry name" value="R3H_dom"/>
</dbReference>
<feature type="domain" description="SUZ" evidence="4">
    <location>
        <begin position="223"/>
        <end position="292"/>
    </location>
</feature>
<feature type="compositionally biased region" description="Pro residues" evidence="2">
    <location>
        <begin position="639"/>
        <end position="660"/>
    </location>
</feature>
<dbReference type="PROSITE" id="PS51061">
    <property type="entry name" value="R3H"/>
    <property type="match status" value="1"/>
</dbReference>
<feature type="region of interest" description="Disordered" evidence="2">
    <location>
        <begin position="299"/>
        <end position="387"/>
    </location>
</feature>
<feature type="compositionally biased region" description="Gly residues" evidence="2">
    <location>
        <begin position="332"/>
        <end position="355"/>
    </location>
</feature>
<dbReference type="CDD" id="cd02642">
    <property type="entry name" value="R3H_encore_like"/>
    <property type="match status" value="1"/>
</dbReference>
<sequence length="660" mass="70592">MASEEVQEEVKGVIEEDHVTCENGAPEEKTITDVQDKGVVEGDDEVKQVTTEVSADVTKEVDSSLPEPDSWEDVEALEERLKTLSTADQIATENERKEAKLQGGGGASGSGGGRLSPQRIVVDGRQGAVPGEQVDQVLKMGLTNPRDPGDRLAILRMDVEVERFMRTPNAQQLELGPLPSSYMRMAAHKVAQHYLLATSSQIDTGLDGQPLHKVVAVKTPECRFPSFRLCDIPMAQRSPRAQGPVKLAIKPRNTGHHSNGESRQRQTGPLKSVEERSEEYQKARARIFNQEKEAAVQNGGVMRGPMGSPHSGLVGFGPDMGGRSMPPVQGPVEGGYGENSGRGGGSRGNGEGGNGKRGKGPAIFRDREKEKRDPDFDRSSRFNGRYDPNFGAPMMPYMPMFVPPQAMYTAEFPPLGAQSGMQGGGMGMGEMSPQGGQMPVSWMPAMVGGPGGGQPFASPGSPIQFAPGVQHFTPPAGQFVNPVSPQFSPGGPQAYLGMAPFPPQQATFTSPNGQQFMTPQFANQFPQNQGMPFRGGFGVPANGQQFNPAGGQFRPPQAGQVQFQVQPGQPQQGSPGMNAQFQGGPSGQFQGGGNGQGFAPNGVPMFASQPMGGYAMPGGMMYVTPDQFQAQPMDQYRPQHPPPQQLSPPPQQSQPPPRRR</sequence>
<organism evidence="5 6">
    <name type="scientific">Klebsormidium nitens</name>
    <name type="common">Green alga</name>
    <name type="synonym">Ulothrix nitens</name>
    <dbReference type="NCBI Taxonomy" id="105231"/>
    <lineage>
        <taxon>Eukaryota</taxon>
        <taxon>Viridiplantae</taxon>
        <taxon>Streptophyta</taxon>
        <taxon>Klebsormidiophyceae</taxon>
        <taxon>Klebsormidiales</taxon>
        <taxon>Klebsormidiaceae</taxon>
        <taxon>Klebsormidium</taxon>
    </lineage>
</organism>
<feature type="region of interest" description="Disordered" evidence="2">
    <location>
        <begin position="625"/>
        <end position="660"/>
    </location>
</feature>
<dbReference type="Gene3D" id="3.30.1370.50">
    <property type="entry name" value="R3H-like domain"/>
    <property type="match status" value="1"/>
</dbReference>
<feature type="region of interest" description="Disordered" evidence="2">
    <location>
        <begin position="238"/>
        <end position="281"/>
    </location>
</feature>
<evidence type="ECO:0000256" key="1">
    <source>
        <dbReference type="ARBA" id="ARBA00022553"/>
    </source>
</evidence>
<dbReference type="OMA" id="TYVHPHE"/>
<dbReference type="PANTHER" id="PTHR15672:SF8">
    <property type="entry name" value="PROTEIN ENCORE"/>
    <property type="match status" value="1"/>
</dbReference>
<feature type="region of interest" description="Disordered" evidence="2">
    <location>
        <begin position="1"/>
        <end position="73"/>
    </location>
</feature>
<feature type="region of interest" description="Disordered" evidence="2">
    <location>
        <begin position="85"/>
        <end position="115"/>
    </location>
</feature>
<proteinExistence type="predicted"/>
<feature type="compositionally biased region" description="Low complexity" evidence="2">
    <location>
        <begin position="566"/>
        <end position="583"/>
    </location>
</feature>
<dbReference type="InterPro" id="IPR024771">
    <property type="entry name" value="SUZ"/>
</dbReference>
<feature type="compositionally biased region" description="Gly residues" evidence="2">
    <location>
        <begin position="584"/>
        <end position="596"/>
    </location>
</feature>
<keyword evidence="1" id="KW-0597">Phosphoprotein</keyword>
<reference evidence="5 6" key="1">
    <citation type="journal article" date="2014" name="Nat. Commun.">
        <title>Klebsormidium flaccidum genome reveals primary factors for plant terrestrial adaptation.</title>
        <authorList>
            <person name="Hori K."/>
            <person name="Maruyama F."/>
            <person name="Fujisawa T."/>
            <person name="Togashi T."/>
            <person name="Yamamoto N."/>
            <person name="Seo M."/>
            <person name="Sato S."/>
            <person name="Yamada T."/>
            <person name="Mori H."/>
            <person name="Tajima N."/>
            <person name="Moriyama T."/>
            <person name="Ikeuchi M."/>
            <person name="Watanabe M."/>
            <person name="Wada H."/>
            <person name="Kobayashi K."/>
            <person name="Saito M."/>
            <person name="Masuda T."/>
            <person name="Sasaki-Sekimoto Y."/>
            <person name="Mashiguchi K."/>
            <person name="Awai K."/>
            <person name="Shimojima M."/>
            <person name="Masuda S."/>
            <person name="Iwai M."/>
            <person name="Nobusawa T."/>
            <person name="Narise T."/>
            <person name="Kondo S."/>
            <person name="Saito H."/>
            <person name="Sato R."/>
            <person name="Murakawa M."/>
            <person name="Ihara Y."/>
            <person name="Oshima-Yamada Y."/>
            <person name="Ohtaka K."/>
            <person name="Satoh M."/>
            <person name="Sonobe K."/>
            <person name="Ishii M."/>
            <person name="Ohtani R."/>
            <person name="Kanamori-Sato M."/>
            <person name="Honoki R."/>
            <person name="Miyazaki D."/>
            <person name="Mochizuki H."/>
            <person name="Umetsu J."/>
            <person name="Higashi K."/>
            <person name="Shibata D."/>
            <person name="Kamiya Y."/>
            <person name="Sato N."/>
            <person name="Nakamura Y."/>
            <person name="Tabata S."/>
            <person name="Ida S."/>
            <person name="Kurokawa K."/>
            <person name="Ohta H."/>
        </authorList>
    </citation>
    <scope>NUCLEOTIDE SEQUENCE [LARGE SCALE GENOMIC DNA]</scope>
    <source>
        <strain evidence="5 6">NIES-2285</strain>
    </source>
</reference>
<evidence type="ECO:0000256" key="2">
    <source>
        <dbReference type="SAM" id="MobiDB-lite"/>
    </source>
</evidence>
<dbReference type="PANTHER" id="PTHR15672">
    <property type="entry name" value="CAMP-REGULATED PHOSPHOPROTEIN 21 RELATED R3H DOMAIN CONTAINING PROTEIN"/>
    <property type="match status" value="1"/>
</dbReference>
<feature type="domain" description="R3H" evidence="3">
    <location>
        <begin position="151"/>
        <end position="221"/>
    </location>
</feature>
<dbReference type="Proteomes" id="UP000054558">
    <property type="component" value="Unassembled WGS sequence"/>
</dbReference>
<gene>
    <name evidence="5" type="ORF">KFL_002450100</name>
</gene>
<evidence type="ECO:0000259" key="4">
    <source>
        <dbReference type="PROSITE" id="PS51673"/>
    </source>
</evidence>
<evidence type="ECO:0000259" key="3">
    <source>
        <dbReference type="PROSITE" id="PS51061"/>
    </source>
</evidence>
<dbReference type="AlphaFoldDB" id="A0A1Y1IA77"/>
<dbReference type="EMBL" id="DF237194">
    <property type="protein sequence ID" value="GAQ85617.1"/>
    <property type="molecule type" value="Genomic_DNA"/>
</dbReference>
<feature type="compositionally biased region" description="Gly residues" evidence="2">
    <location>
        <begin position="102"/>
        <end position="114"/>
    </location>
</feature>
<dbReference type="InterPro" id="IPR051937">
    <property type="entry name" value="R3H_domain_containing"/>
</dbReference>
<feature type="region of interest" description="Disordered" evidence="2">
    <location>
        <begin position="566"/>
        <end position="598"/>
    </location>
</feature>
<feature type="compositionally biased region" description="Basic and acidic residues" evidence="2">
    <location>
        <begin position="272"/>
        <end position="281"/>
    </location>
</feature>
<dbReference type="OrthoDB" id="278430at2759"/>
<evidence type="ECO:0008006" key="7">
    <source>
        <dbReference type="Google" id="ProtNLM"/>
    </source>
</evidence>
<feature type="compositionally biased region" description="Basic and acidic residues" evidence="2">
    <location>
        <begin position="8"/>
        <end position="40"/>
    </location>
</feature>
<dbReference type="PROSITE" id="PS51673">
    <property type="entry name" value="SUZ"/>
    <property type="match status" value="1"/>
</dbReference>
<dbReference type="InterPro" id="IPR036867">
    <property type="entry name" value="R3H_dom_sf"/>
</dbReference>
<dbReference type="GO" id="GO:0003676">
    <property type="term" value="F:nucleic acid binding"/>
    <property type="evidence" value="ECO:0007669"/>
    <property type="project" value="UniProtKB-UniRule"/>
</dbReference>
<dbReference type="SUPFAM" id="SSF82708">
    <property type="entry name" value="R3H domain"/>
    <property type="match status" value="1"/>
</dbReference>
<evidence type="ECO:0000313" key="5">
    <source>
        <dbReference type="EMBL" id="GAQ85617.1"/>
    </source>
</evidence>
<accession>A0A1Y1IA77</accession>
<dbReference type="Pfam" id="PF12752">
    <property type="entry name" value="SUZ"/>
    <property type="match status" value="1"/>
</dbReference>